<dbReference type="SUPFAM" id="SSF49299">
    <property type="entry name" value="PKD domain"/>
    <property type="match status" value="1"/>
</dbReference>
<dbReference type="InterPro" id="IPR011658">
    <property type="entry name" value="PA14_dom"/>
</dbReference>
<dbReference type="Pfam" id="PF22352">
    <property type="entry name" value="K319L-like_PKD"/>
    <property type="match status" value="1"/>
</dbReference>
<dbReference type="Gene3D" id="3.40.50.1820">
    <property type="entry name" value="alpha/beta hydrolase"/>
    <property type="match status" value="1"/>
</dbReference>
<dbReference type="SUPFAM" id="SSF56988">
    <property type="entry name" value="Anthrax protective antigen"/>
    <property type="match status" value="2"/>
</dbReference>
<evidence type="ECO:0000256" key="2">
    <source>
        <dbReference type="ARBA" id="ARBA00022801"/>
    </source>
</evidence>
<evidence type="ECO:0000313" key="5">
    <source>
        <dbReference type="EMBL" id="WKN39054.1"/>
    </source>
</evidence>
<keyword evidence="1" id="KW-0732">Signal</keyword>
<dbReference type="PANTHER" id="PTHR43037:SF5">
    <property type="entry name" value="FERULOYL ESTERASE"/>
    <property type="match status" value="1"/>
</dbReference>
<reference evidence="5" key="2">
    <citation type="journal article" date="2024" name="Antonie Van Leeuwenhoek">
        <title>Roseihalotalea indica gen. nov., sp. nov., a halophilic Bacteroidetes from mesopelagic Southwest Indian Ocean with higher carbohydrate metabolic potential.</title>
        <authorList>
            <person name="Chen B."/>
            <person name="Zhang M."/>
            <person name="Lin D."/>
            <person name="Ye J."/>
            <person name="Tang K."/>
        </authorList>
    </citation>
    <scope>NUCLEOTIDE SEQUENCE</scope>
    <source>
        <strain evidence="5">TK19036</strain>
    </source>
</reference>
<dbReference type="SMART" id="SM00089">
    <property type="entry name" value="PKD"/>
    <property type="match status" value="1"/>
</dbReference>
<dbReference type="AlphaFoldDB" id="A0AA49JHH5"/>
<sequence>MRQNFYKPSFYNLGKKLIFIIGIHLLCYTYSVSAYGQGTFKQQPAGTTSAYWGYYEYLPKGYTSNGAKSPVLITLHGVQGDGNGKSDLPTLLQNGIPGLLSKNKWPANRPLVIISPQSYTNFFNRDQLYEFIKFVKNHYNIDPNRIYLTGQSGGAISIWSYLAKYQDQVAAVVPVAGNGISSSQSAGCKYKHIPIWAFHGNKDNTVHWNGSIKAVEIINSCNPKPQPKAKVTIYAGVGHNSWDKTYDLSGMSNKTDSQYDPYDVNIYDWMLSHKKGSPSTKPPKNSAPSVDACDDVTAIETQNSVVLTCEASDSDGNIVSHQWKKLSGPSVNLQGENSAKLTVSKLVVGTYEFQVTVKDNDGANASDKVKVKVNADDSDDAPGNGDGTGLAYRYYEGNWSKLPAFSELSPIKKGTVANFSLSPKKRSDKFGFRFDGYIEISKAGTYTFYTSSDDGSTLEINGRQIVNNDGLHAPRERSGKVTLSKGYHAIRVRFFENSSGETLVVKYAGPGMSKQNIPSSKLYTSKPSSAPESPSPEDPSPIGEQGLAYRYYEGNWSKLPAFSKLSSVKKGTVANFSLSPRERSDKFGFRFDGYIEINKAGTYTFYTSSDDGSTLEINGRQIVNNDGTHGTRERSGKVKLSEGYHAIRVRFFEKSQGQTLIVKYAGPGISKSSIPNGKLYTTKPSSNARQEIASKGGLGIEEEVEETFYPESIGEINIFPNPVAQQMHIRLPEISEGNIQIGITDLSGAEVHRGSYDLQYKNEIDIDFSRINIPPGLYILNIKAEGREPAITKFIKE</sequence>
<keyword evidence="2" id="KW-0378">Hydrolase</keyword>
<dbReference type="InterPro" id="IPR035986">
    <property type="entry name" value="PKD_dom_sf"/>
</dbReference>
<dbReference type="PROSITE" id="PS51820">
    <property type="entry name" value="PA14"/>
    <property type="match status" value="2"/>
</dbReference>
<gene>
    <name evidence="5" type="ORF">K4G66_10105</name>
</gene>
<evidence type="ECO:0000256" key="1">
    <source>
        <dbReference type="ARBA" id="ARBA00022729"/>
    </source>
</evidence>
<dbReference type="NCBIfam" id="TIGR04183">
    <property type="entry name" value="Por_Secre_tail"/>
    <property type="match status" value="1"/>
</dbReference>
<dbReference type="CDD" id="cd00146">
    <property type="entry name" value="PKD"/>
    <property type="match status" value="1"/>
</dbReference>
<dbReference type="Pfam" id="PF02230">
    <property type="entry name" value="Abhydrolase_2"/>
    <property type="match status" value="1"/>
</dbReference>
<dbReference type="InterPro" id="IPR029058">
    <property type="entry name" value="AB_hydrolase_fold"/>
</dbReference>
<reference evidence="5" key="1">
    <citation type="journal article" date="2023" name="Comput. Struct. Biotechnol. J.">
        <title>Discovery of a novel marine Bacteroidetes with a rich repertoire of carbohydrate-active enzymes.</title>
        <authorList>
            <person name="Chen B."/>
            <person name="Liu G."/>
            <person name="Chen Q."/>
            <person name="Wang H."/>
            <person name="Liu L."/>
            <person name="Tang K."/>
        </authorList>
    </citation>
    <scope>NUCLEOTIDE SEQUENCE</scope>
    <source>
        <strain evidence="5">TK19036</strain>
    </source>
</reference>
<dbReference type="Gene3D" id="2.60.40.10">
    <property type="entry name" value="Immunoglobulins"/>
    <property type="match status" value="1"/>
</dbReference>
<dbReference type="EMBL" id="CP120682">
    <property type="protein sequence ID" value="WKN39054.1"/>
    <property type="molecule type" value="Genomic_DNA"/>
</dbReference>
<dbReference type="InterPro" id="IPR026444">
    <property type="entry name" value="Secre_tail"/>
</dbReference>
<feature type="domain" description="PA14" evidence="4">
    <location>
        <begin position="385"/>
        <end position="521"/>
    </location>
</feature>
<dbReference type="SMART" id="SM00758">
    <property type="entry name" value="PA14"/>
    <property type="match status" value="2"/>
</dbReference>
<dbReference type="InterPro" id="IPR013783">
    <property type="entry name" value="Ig-like_fold"/>
</dbReference>
<dbReference type="GO" id="GO:0016787">
    <property type="term" value="F:hydrolase activity"/>
    <property type="evidence" value="ECO:0007669"/>
    <property type="project" value="UniProtKB-KW"/>
</dbReference>
<feature type="domain" description="PA14" evidence="4">
    <location>
        <begin position="542"/>
        <end position="678"/>
    </location>
</feature>
<feature type="region of interest" description="Disordered" evidence="3">
    <location>
        <begin position="516"/>
        <end position="544"/>
    </location>
</feature>
<evidence type="ECO:0000256" key="3">
    <source>
        <dbReference type="SAM" id="MobiDB-lite"/>
    </source>
</evidence>
<dbReference type="InterPro" id="IPR003140">
    <property type="entry name" value="PLipase/COase/thioEstase"/>
</dbReference>
<dbReference type="Gene3D" id="3.90.182.10">
    <property type="entry name" value="Toxin - Anthrax Protective Antigen,domain 1"/>
    <property type="match status" value="2"/>
</dbReference>
<dbReference type="InterPro" id="IPR022409">
    <property type="entry name" value="PKD/Chitinase_dom"/>
</dbReference>
<accession>A0AA49JHH5</accession>
<dbReference type="Pfam" id="PF07691">
    <property type="entry name" value="PA14"/>
    <property type="match status" value="2"/>
</dbReference>
<proteinExistence type="predicted"/>
<dbReference type="SUPFAM" id="SSF53474">
    <property type="entry name" value="alpha/beta-Hydrolases"/>
    <property type="match status" value="1"/>
</dbReference>
<dbReference type="PANTHER" id="PTHR43037">
    <property type="entry name" value="UNNAMED PRODUCT-RELATED"/>
    <property type="match status" value="1"/>
</dbReference>
<dbReference type="InterPro" id="IPR050955">
    <property type="entry name" value="Plant_Biomass_Hydrol_Est"/>
</dbReference>
<dbReference type="Pfam" id="PF18962">
    <property type="entry name" value="Por_Secre_tail"/>
    <property type="match status" value="1"/>
</dbReference>
<evidence type="ECO:0000259" key="4">
    <source>
        <dbReference type="PROSITE" id="PS51820"/>
    </source>
</evidence>
<dbReference type="InterPro" id="IPR037524">
    <property type="entry name" value="PA14/GLEYA"/>
</dbReference>
<name>A0AA49JHH5_9BACT</name>
<protein>
    <submittedName>
        <fullName evidence="5">PA14 domain-containing protein</fullName>
    </submittedName>
</protein>
<organism evidence="5">
    <name type="scientific">Roseihalotalea indica</name>
    <dbReference type="NCBI Taxonomy" id="2867963"/>
    <lineage>
        <taxon>Bacteria</taxon>
        <taxon>Pseudomonadati</taxon>
        <taxon>Bacteroidota</taxon>
        <taxon>Cytophagia</taxon>
        <taxon>Cytophagales</taxon>
        <taxon>Catalimonadaceae</taxon>
        <taxon>Roseihalotalea</taxon>
    </lineage>
</organism>